<evidence type="ECO:0000313" key="3">
    <source>
        <dbReference type="EMBL" id="ART81313.1"/>
    </source>
</evidence>
<feature type="domain" description="UspA" evidence="2">
    <location>
        <begin position="167"/>
        <end position="283"/>
    </location>
</feature>
<dbReference type="CDD" id="cd00293">
    <property type="entry name" value="USP-like"/>
    <property type="match status" value="2"/>
</dbReference>
<dbReference type="EMBL" id="CP021377">
    <property type="protein sequence ID" value="ART81313.1"/>
    <property type="molecule type" value="Genomic_DNA"/>
</dbReference>
<dbReference type="PANTHER" id="PTHR46268:SF15">
    <property type="entry name" value="UNIVERSAL STRESS PROTEIN HP_0031"/>
    <property type="match status" value="1"/>
</dbReference>
<sequence>MTANVIACIDGSRYANAVADAATWASLRLAAPLHLLHVPNKISAPVPADLSGSIGLGSQEQLLAHLSELDAKQNKLSSERGRLLLEAIQAHVLKGGVLANPIQRHGDLLETLVEFAPSTRLVVLGRHGANSAADSPHLGRHVEAITRNLRCPILLTKDYFKAPNKVLLAFDGSASTRQAVTLLASSRLLVGLEVHIIFVGENSDAHQEQLKWASALLQQAEMTPVSRILPGPVEETLAEYQAEQGIELMIMGAYGHSRIRQLLLGSTTLAMIKQAKVPLLILR</sequence>
<dbReference type="Gene3D" id="3.40.50.12370">
    <property type="match status" value="1"/>
</dbReference>
<dbReference type="AlphaFoldDB" id="A0A1Y0D1C0"/>
<evidence type="ECO:0000313" key="4">
    <source>
        <dbReference type="Proteomes" id="UP000243937"/>
    </source>
</evidence>
<protein>
    <submittedName>
        <fullName evidence="3">Universal stress protein UspA</fullName>
    </submittedName>
</protein>
<dbReference type="InterPro" id="IPR006016">
    <property type="entry name" value="UspA"/>
</dbReference>
<dbReference type="KEGG" id="opf:CBP31_00575"/>
<dbReference type="RefSeq" id="WP_087034397.1">
    <property type="nucleotide sequence ID" value="NZ_CP021377.1"/>
</dbReference>
<dbReference type="SUPFAM" id="SSF52402">
    <property type="entry name" value="Adenine nucleotide alpha hydrolases-like"/>
    <property type="match status" value="2"/>
</dbReference>
<feature type="domain" description="UspA" evidence="2">
    <location>
        <begin position="1"/>
        <end position="157"/>
    </location>
</feature>
<evidence type="ECO:0000259" key="2">
    <source>
        <dbReference type="Pfam" id="PF00582"/>
    </source>
</evidence>
<gene>
    <name evidence="3" type="ORF">CBP31_00575</name>
</gene>
<proteinExistence type="inferred from homology"/>
<dbReference type="PRINTS" id="PR01438">
    <property type="entry name" value="UNVRSLSTRESS"/>
</dbReference>
<name>A0A1Y0D1C0_9GAMM</name>
<dbReference type="InterPro" id="IPR006015">
    <property type="entry name" value="Universal_stress_UspA"/>
</dbReference>
<dbReference type="Proteomes" id="UP000243937">
    <property type="component" value="Chromosome"/>
</dbReference>
<dbReference type="PANTHER" id="PTHR46268">
    <property type="entry name" value="STRESS RESPONSE PROTEIN NHAX"/>
    <property type="match status" value="1"/>
</dbReference>
<evidence type="ECO:0000256" key="1">
    <source>
        <dbReference type="ARBA" id="ARBA00008791"/>
    </source>
</evidence>
<reference evidence="3 4" key="1">
    <citation type="journal article" date="2014" name="Int. J. Syst. Evol. Microbiol.">
        <title>Oceanisphaera profunda sp. nov., a marine bacterium isolated from deep-sea sediment, and emended description of the genus Oceanisphaera.</title>
        <authorList>
            <person name="Xu Z."/>
            <person name="Zhang X.Y."/>
            <person name="Su H.N."/>
            <person name="Yu Z.C."/>
            <person name="Liu C."/>
            <person name="Li H."/>
            <person name="Chen X.L."/>
            <person name="Song X.Y."/>
            <person name="Xie B.B."/>
            <person name="Qin Q.L."/>
            <person name="Zhou B.C."/>
            <person name="Shi M."/>
            <person name="Huang Y."/>
            <person name="Zhang Y.Z."/>
        </authorList>
    </citation>
    <scope>NUCLEOTIDE SEQUENCE [LARGE SCALE GENOMIC DNA]</scope>
    <source>
        <strain evidence="3 4">SM1222</strain>
    </source>
</reference>
<dbReference type="Pfam" id="PF00582">
    <property type="entry name" value="Usp"/>
    <property type="match status" value="2"/>
</dbReference>
<keyword evidence="4" id="KW-1185">Reference proteome</keyword>
<dbReference type="OrthoDB" id="9804721at2"/>
<comment type="similarity">
    <text evidence="1">Belongs to the universal stress protein A family.</text>
</comment>
<organism evidence="3 4">
    <name type="scientific">Oceanisphaera profunda</name>
    <dbReference type="NCBI Taxonomy" id="1416627"/>
    <lineage>
        <taxon>Bacteria</taxon>
        <taxon>Pseudomonadati</taxon>
        <taxon>Pseudomonadota</taxon>
        <taxon>Gammaproteobacteria</taxon>
        <taxon>Aeromonadales</taxon>
        <taxon>Aeromonadaceae</taxon>
        <taxon>Oceanisphaera</taxon>
    </lineage>
</organism>
<accession>A0A1Y0D1C0</accession>